<dbReference type="CDD" id="cd03244">
    <property type="entry name" value="ABCC_MRP_domain2"/>
    <property type="match status" value="1"/>
</dbReference>
<evidence type="ECO:0000259" key="10">
    <source>
        <dbReference type="PROSITE" id="PS50893"/>
    </source>
</evidence>
<feature type="transmembrane region" description="Helical" evidence="9">
    <location>
        <begin position="161"/>
        <end position="183"/>
    </location>
</feature>
<dbReference type="EMBL" id="JBFDAA010000014">
    <property type="protein sequence ID" value="KAL1122346.1"/>
    <property type="molecule type" value="Genomic_DNA"/>
</dbReference>
<feature type="domain" description="ABC transporter" evidence="10">
    <location>
        <begin position="255"/>
        <end position="489"/>
    </location>
</feature>
<keyword evidence="4" id="KW-0677">Repeat</keyword>
<keyword evidence="8 9" id="KW-0472">Membrane</keyword>
<dbReference type="CDD" id="cd18599">
    <property type="entry name" value="ABC_6TM_MRP5_8_9_D2"/>
    <property type="match status" value="1"/>
</dbReference>
<dbReference type="InterPro" id="IPR017871">
    <property type="entry name" value="ABC_transporter-like_CS"/>
</dbReference>
<dbReference type="PROSITE" id="PS00211">
    <property type="entry name" value="ABC_TRANSPORTER_1"/>
    <property type="match status" value="1"/>
</dbReference>
<evidence type="ECO:0000256" key="7">
    <source>
        <dbReference type="ARBA" id="ARBA00022989"/>
    </source>
</evidence>
<dbReference type="GO" id="GO:0016020">
    <property type="term" value="C:membrane"/>
    <property type="evidence" value="ECO:0007669"/>
    <property type="project" value="UniProtKB-SubCell"/>
</dbReference>
<dbReference type="FunFam" id="1.20.1560.10:FF:000013">
    <property type="entry name" value="ABC transporter C family member 2"/>
    <property type="match status" value="1"/>
</dbReference>
<gene>
    <name evidence="12" type="ORF">AAG570_003751</name>
</gene>
<dbReference type="InterPro" id="IPR050173">
    <property type="entry name" value="ABC_transporter_C-like"/>
</dbReference>
<keyword evidence="3 9" id="KW-0812">Transmembrane</keyword>
<feature type="non-terminal residue" evidence="12">
    <location>
        <position position="1"/>
    </location>
</feature>
<dbReference type="PANTHER" id="PTHR24223">
    <property type="entry name" value="ATP-BINDING CASSETTE SUB-FAMILY C"/>
    <property type="match status" value="1"/>
</dbReference>
<keyword evidence="7 9" id="KW-1133">Transmembrane helix</keyword>
<evidence type="ECO:0000256" key="9">
    <source>
        <dbReference type="SAM" id="Phobius"/>
    </source>
</evidence>
<evidence type="ECO:0000256" key="8">
    <source>
        <dbReference type="ARBA" id="ARBA00023136"/>
    </source>
</evidence>
<dbReference type="SMART" id="SM00382">
    <property type="entry name" value="AAA"/>
    <property type="match status" value="1"/>
</dbReference>
<dbReference type="SUPFAM" id="SSF90123">
    <property type="entry name" value="ABC transporter transmembrane region"/>
    <property type="match status" value="1"/>
</dbReference>
<reference evidence="12 13" key="1">
    <citation type="submission" date="2024-07" db="EMBL/GenBank/DDBJ databases">
        <title>Chromosome-level genome assembly of the water stick insect Ranatra chinensis (Heteroptera: Nepidae).</title>
        <authorList>
            <person name="Liu X."/>
        </authorList>
    </citation>
    <scope>NUCLEOTIDE SEQUENCE [LARGE SCALE GENOMIC DNA]</scope>
    <source>
        <strain evidence="12">Cailab_2021Rc</strain>
        <tissue evidence="12">Muscle</tissue>
    </source>
</reference>
<keyword evidence="2" id="KW-0813">Transport</keyword>
<evidence type="ECO:0000313" key="12">
    <source>
        <dbReference type="EMBL" id="KAL1122346.1"/>
    </source>
</evidence>
<dbReference type="PANTHER" id="PTHR24223:SF447">
    <property type="entry name" value="MULTIDRUG RESISTANCE-ASSOCIATED PROTEIN 5"/>
    <property type="match status" value="1"/>
</dbReference>
<dbReference type="Pfam" id="PF00005">
    <property type="entry name" value="ABC_tran"/>
    <property type="match status" value="1"/>
</dbReference>
<dbReference type="AlphaFoldDB" id="A0ABD0Y565"/>
<dbReference type="InterPro" id="IPR003593">
    <property type="entry name" value="AAA+_ATPase"/>
</dbReference>
<dbReference type="PROSITE" id="PS50893">
    <property type="entry name" value="ABC_TRANSPORTER_2"/>
    <property type="match status" value="1"/>
</dbReference>
<dbReference type="Gene3D" id="1.20.1560.10">
    <property type="entry name" value="ABC transporter type 1, transmembrane domain"/>
    <property type="match status" value="1"/>
</dbReference>
<evidence type="ECO:0000256" key="6">
    <source>
        <dbReference type="ARBA" id="ARBA00022840"/>
    </source>
</evidence>
<evidence type="ECO:0000313" key="13">
    <source>
        <dbReference type="Proteomes" id="UP001558652"/>
    </source>
</evidence>
<feature type="transmembrane region" description="Helical" evidence="9">
    <location>
        <begin position="60"/>
        <end position="91"/>
    </location>
</feature>
<dbReference type="InterPro" id="IPR036640">
    <property type="entry name" value="ABC1_TM_sf"/>
</dbReference>
<dbReference type="SUPFAM" id="SSF52540">
    <property type="entry name" value="P-loop containing nucleoside triphosphate hydrolases"/>
    <property type="match status" value="1"/>
</dbReference>
<dbReference type="GO" id="GO:0005524">
    <property type="term" value="F:ATP binding"/>
    <property type="evidence" value="ECO:0007669"/>
    <property type="project" value="UniProtKB-KW"/>
</dbReference>
<protein>
    <submittedName>
        <fullName evidence="12">Uncharacterized protein</fullName>
    </submittedName>
</protein>
<proteinExistence type="predicted"/>
<evidence type="ECO:0000256" key="1">
    <source>
        <dbReference type="ARBA" id="ARBA00004141"/>
    </source>
</evidence>
<sequence>KVTLRASNVFHRNLFDKLLKSPLVFFETTPIGRIQNLLSKDIAEIETYLPTSLEGMIQGIWQLAFAVFFICLVFPYFVLPLFGLTILYYFISKIFRAGIRDLKRMENLSRSPIFGVVSTTVHGLDTIHAFEKEKDFIDKFTSTFDLNSTCLYLYSVGTRWLALRLDILAVFIVAITSALMIIFQGEVPPAMAGLAIAYATTISGIFQYTVRLHSECESRMLSVERINCYTHSLEQEGGHGPKGVPPETWPELGTIRFSHVHLRYRPELQNVLDDVSFKVRPAEKIGIVGRTGSGKSSLTTALFRLVDLSQGSIKVDNIDTSTMNVSLLRNRLTIVPQEPVLFTNTIRKNVDPGEKYADEEIWSALEKVGLKDRVSSYNTKLDTQVSTSGENFSVGEKQLLCLARALLKKTKILVFDEVTSGVDPETEKAVLKAIYDHFKQCTILTISHRLETVLSCDRVLVMDKGQVCHDLLLETTLWVHTLTRINPRSCFWLHLANSLHNLS</sequence>
<dbReference type="PROSITE" id="PS50929">
    <property type="entry name" value="ABC_TM1F"/>
    <property type="match status" value="1"/>
</dbReference>
<feature type="domain" description="ABC transmembrane type-1" evidence="11">
    <location>
        <begin position="1"/>
        <end position="204"/>
    </location>
</feature>
<name>A0ABD0Y565_9HEMI</name>
<dbReference type="InterPro" id="IPR003439">
    <property type="entry name" value="ABC_transporter-like_ATP-bd"/>
</dbReference>
<evidence type="ECO:0000256" key="2">
    <source>
        <dbReference type="ARBA" id="ARBA00022448"/>
    </source>
</evidence>
<keyword evidence="5" id="KW-0547">Nucleotide-binding</keyword>
<evidence type="ECO:0000256" key="5">
    <source>
        <dbReference type="ARBA" id="ARBA00022741"/>
    </source>
</evidence>
<evidence type="ECO:0000256" key="4">
    <source>
        <dbReference type="ARBA" id="ARBA00022737"/>
    </source>
</evidence>
<keyword evidence="6" id="KW-0067">ATP-binding</keyword>
<keyword evidence="13" id="KW-1185">Reference proteome</keyword>
<dbReference type="InterPro" id="IPR011527">
    <property type="entry name" value="ABC1_TM_dom"/>
</dbReference>
<accession>A0ABD0Y565</accession>
<dbReference type="Proteomes" id="UP001558652">
    <property type="component" value="Unassembled WGS sequence"/>
</dbReference>
<evidence type="ECO:0000259" key="11">
    <source>
        <dbReference type="PROSITE" id="PS50929"/>
    </source>
</evidence>
<comment type="subcellular location">
    <subcellularLocation>
        <location evidence="1">Membrane</location>
        <topology evidence="1">Multi-pass membrane protein</topology>
    </subcellularLocation>
</comment>
<organism evidence="12 13">
    <name type="scientific">Ranatra chinensis</name>
    <dbReference type="NCBI Taxonomy" id="642074"/>
    <lineage>
        <taxon>Eukaryota</taxon>
        <taxon>Metazoa</taxon>
        <taxon>Ecdysozoa</taxon>
        <taxon>Arthropoda</taxon>
        <taxon>Hexapoda</taxon>
        <taxon>Insecta</taxon>
        <taxon>Pterygota</taxon>
        <taxon>Neoptera</taxon>
        <taxon>Paraneoptera</taxon>
        <taxon>Hemiptera</taxon>
        <taxon>Heteroptera</taxon>
        <taxon>Panheteroptera</taxon>
        <taxon>Nepomorpha</taxon>
        <taxon>Nepidae</taxon>
        <taxon>Ranatrinae</taxon>
        <taxon>Ranatra</taxon>
    </lineage>
</organism>
<dbReference type="InterPro" id="IPR027417">
    <property type="entry name" value="P-loop_NTPase"/>
</dbReference>
<dbReference type="Gene3D" id="3.40.50.300">
    <property type="entry name" value="P-loop containing nucleotide triphosphate hydrolases"/>
    <property type="match status" value="1"/>
</dbReference>
<comment type="caution">
    <text evidence="12">The sequence shown here is derived from an EMBL/GenBank/DDBJ whole genome shotgun (WGS) entry which is preliminary data.</text>
</comment>
<dbReference type="FunFam" id="3.40.50.300:FF:000163">
    <property type="entry name" value="Multidrug resistance-associated protein member 4"/>
    <property type="match status" value="1"/>
</dbReference>
<evidence type="ECO:0000256" key="3">
    <source>
        <dbReference type="ARBA" id="ARBA00022692"/>
    </source>
</evidence>
<dbReference type="Pfam" id="PF00664">
    <property type="entry name" value="ABC_membrane"/>
    <property type="match status" value="1"/>
</dbReference>